<dbReference type="SMART" id="SM01266">
    <property type="entry name" value="Mac"/>
    <property type="match status" value="1"/>
</dbReference>
<evidence type="ECO:0000313" key="7">
    <source>
        <dbReference type="EMBL" id="MDM8199891.1"/>
    </source>
</evidence>
<evidence type="ECO:0000256" key="5">
    <source>
        <dbReference type="RuleBase" id="RU367021"/>
    </source>
</evidence>
<dbReference type="PANTHER" id="PTHR43017:SF1">
    <property type="entry name" value="ACETYLTRANSFERASE YJL218W-RELATED"/>
    <property type="match status" value="1"/>
</dbReference>
<organism evidence="7 8">
    <name type="scientific">Allofournierella massiliensis</name>
    <dbReference type="NCBI Taxonomy" id="1650663"/>
    <lineage>
        <taxon>Bacteria</taxon>
        <taxon>Bacillati</taxon>
        <taxon>Bacillota</taxon>
        <taxon>Clostridia</taxon>
        <taxon>Eubacteriales</taxon>
        <taxon>Oscillospiraceae</taxon>
        <taxon>Allofournierella</taxon>
    </lineage>
</organism>
<evidence type="ECO:0000256" key="2">
    <source>
        <dbReference type="ARBA" id="ARBA00022679"/>
    </source>
</evidence>
<dbReference type="InterPro" id="IPR018357">
    <property type="entry name" value="Hexapep_transf_CS"/>
</dbReference>
<dbReference type="PANTHER" id="PTHR43017">
    <property type="entry name" value="GALACTOSIDE O-ACETYLTRANSFERASE"/>
    <property type="match status" value="1"/>
</dbReference>
<keyword evidence="2 5" id="KW-0808">Transferase</keyword>
<evidence type="ECO:0000256" key="3">
    <source>
        <dbReference type="ARBA" id="ARBA00022737"/>
    </source>
</evidence>
<name>A0ABT7ULY3_9FIRM</name>
<dbReference type="CDD" id="cd03357">
    <property type="entry name" value="LbH_MAT_GAT"/>
    <property type="match status" value="1"/>
</dbReference>
<dbReference type="RefSeq" id="WP_289598597.1">
    <property type="nucleotide sequence ID" value="NZ_JAUDCL010000001.1"/>
</dbReference>
<keyword evidence="4 5" id="KW-0012">Acyltransferase</keyword>
<dbReference type="InterPro" id="IPR024688">
    <property type="entry name" value="Mac_dom"/>
</dbReference>
<proteinExistence type="inferred from homology"/>
<dbReference type="EC" id="2.3.1.-" evidence="5"/>
<reference evidence="7 8" key="2">
    <citation type="submission" date="2023-06" db="EMBL/GenBank/DDBJ databases">
        <title>Identification and characterization of horizontal gene transfer across gut microbiota members of farm animals based on homology search.</title>
        <authorList>
            <person name="Schwarzerova J."/>
            <person name="Nykrynova M."/>
            <person name="Jureckova K."/>
            <person name="Cejkova D."/>
            <person name="Rychlik I."/>
        </authorList>
    </citation>
    <scope>NUCLEOTIDE SEQUENCE [LARGE SCALE GENOMIC DNA]</scope>
    <source>
        <strain evidence="7 8">ET340</strain>
    </source>
</reference>
<dbReference type="PROSITE" id="PS00101">
    <property type="entry name" value="HEXAPEP_TRANSFERASES"/>
    <property type="match status" value="1"/>
</dbReference>
<dbReference type="Gene3D" id="2.160.10.10">
    <property type="entry name" value="Hexapeptide repeat proteins"/>
    <property type="match status" value="1"/>
</dbReference>
<sequence length="206" mass="23136">MAELNPCMHNGQLYNNNDPELFRAQMECRALIHQYNQMDPRDTERQQAVFSHIFAEVGEHCYFEPPFNANWGCFTHLGKYVYANFNLTLVDDTHIYLGDHVMIGPNVTICTATHPIHPGLRRQAAQYNKPVHIGNNVWIGAGSTILPGVTIGENSVIGAGSLVNQDIPANVVAYGTPCRVVRPIQPEDLETYDHGKAIDFSQWEME</sequence>
<feature type="domain" description="Maltose/galactoside acetyltransferase" evidence="6">
    <location>
        <begin position="5"/>
        <end position="59"/>
    </location>
</feature>
<dbReference type="Pfam" id="PF00132">
    <property type="entry name" value="Hexapep"/>
    <property type="match status" value="1"/>
</dbReference>
<evidence type="ECO:0000256" key="1">
    <source>
        <dbReference type="ARBA" id="ARBA00007274"/>
    </source>
</evidence>
<gene>
    <name evidence="7" type="ORF">QUW08_01020</name>
</gene>
<reference evidence="7 8" key="3">
    <citation type="submission" date="2023-06" db="EMBL/GenBank/DDBJ databases">
        <authorList>
            <person name="Zeman M."/>
            <person name="Kubasova T."/>
            <person name="Jahodarova E."/>
            <person name="Nykrynova M."/>
            <person name="Rychlik I."/>
        </authorList>
    </citation>
    <scope>NUCLEOTIDE SEQUENCE [LARGE SCALE GENOMIC DNA]</scope>
    <source>
        <strain evidence="7 8">ET340</strain>
    </source>
</reference>
<comment type="caution">
    <text evidence="7">The sequence shown here is derived from an EMBL/GenBank/DDBJ whole genome shotgun (WGS) entry which is preliminary data.</text>
</comment>
<dbReference type="SUPFAM" id="SSF51161">
    <property type="entry name" value="Trimeric LpxA-like enzymes"/>
    <property type="match status" value="1"/>
</dbReference>
<dbReference type="EMBL" id="JAUDCL010000001">
    <property type="protein sequence ID" value="MDM8199891.1"/>
    <property type="molecule type" value="Genomic_DNA"/>
</dbReference>
<evidence type="ECO:0000256" key="4">
    <source>
        <dbReference type="ARBA" id="ARBA00023315"/>
    </source>
</evidence>
<reference evidence="8" key="1">
    <citation type="submission" date="2023-06" db="EMBL/GenBank/DDBJ databases">
        <title>Identification and characterization of horizontal gene transfer across gut microbiota members of farm animals based on homology search.</title>
        <authorList>
            <person name="Zeman M."/>
            <person name="Kubasova T."/>
            <person name="Jahodarova E."/>
            <person name="Nykrynova M."/>
            <person name="Rychlik I."/>
        </authorList>
    </citation>
    <scope>NUCLEOTIDE SEQUENCE [LARGE SCALE GENOMIC DNA]</scope>
    <source>
        <strain evidence="8">ET340</strain>
    </source>
</reference>
<protein>
    <recommendedName>
        <fullName evidence="5">Acetyltransferase</fullName>
        <ecNumber evidence="5">2.3.1.-</ecNumber>
    </recommendedName>
</protein>
<evidence type="ECO:0000313" key="8">
    <source>
        <dbReference type="Proteomes" id="UP001529380"/>
    </source>
</evidence>
<evidence type="ECO:0000259" key="6">
    <source>
        <dbReference type="SMART" id="SM01266"/>
    </source>
</evidence>
<dbReference type="InterPro" id="IPR039369">
    <property type="entry name" value="LacA-like"/>
</dbReference>
<dbReference type="Proteomes" id="UP001529380">
    <property type="component" value="Unassembled WGS sequence"/>
</dbReference>
<keyword evidence="3" id="KW-0677">Repeat</keyword>
<dbReference type="GO" id="GO:0016746">
    <property type="term" value="F:acyltransferase activity"/>
    <property type="evidence" value="ECO:0007669"/>
    <property type="project" value="UniProtKB-KW"/>
</dbReference>
<dbReference type="InterPro" id="IPR001451">
    <property type="entry name" value="Hexapep"/>
</dbReference>
<accession>A0ABT7ULY3</accession>
<keyword evidence="8" id="KW-1185">Reference proteome</keyword>
<comment type="similarity">
    <text evidence="1 5">Belongs to the transferase hexapeptide repeat family.</text>
</comment>
<dbReference type="InterPro" id="IPR011004">
    <property type="entry name" value="Trimer_LpxA-like_sf"/>
</dbReference>
<dbReference type="Pfam" id="PF12464">
    <property type="entry name" value="Mac"/>
    <property type="match status" value="1"/>
</dbReference>